<evidence type="ECO:0000256" key="2">
    <source>
        <dbReference type="ARBA" id="ARBA00022475"/>
    </source>
</evidence>
<dbReference type="Pfam" id="PF02687">
    <property type="entry name" value="FtsX"/>
    <property type="match status" value="1"/>
</dbReference>
<feature type="transmembrane region" description="Helical" evidence="7">
    <location>
        <begin position="916"/>
        <end position="935"/>
    </location>
</feature>
<dbReference type="GO" id="GO:0005886">
    <property type="term" value="C:plasma membrane"/>
    <property type="evidence" value="ECO:0007669"/>
    <property type="project" value="UniProtKB-SubCell"/>
</dbReference>
<feature type="compositionally biased region" description="Low complexity" evidence="6">
    <location>
        <begin position="1041"/>
        <end position="1058"/>
    </location>
</feature>
<dbReference type="AlphaFoldDB" id="A0A4Z1DZY0"/>
<feature type="transmembrane region" description="Helical" evidence="7">
    <location>
        <begin position="407"/>
        <end position="426"/>
    </location>
</feature>
<feature type="domain" description="ABC3 transporter permease C-terminal" evidence="8">
    <location>
        <begin position="318"/>
        <end position="431"/>
    </location>
</feature>
<evidence type="ECO:0000256" key="7">
    <source>
        <dbReference type="SAM" id="Phobius"/>
    </source>
</evidence>
<feature type="transmembrane region" description="Helical" evidence="7">
    <location>
        <begin position="967"/>
        <end position="992"/>
    </location>
</feature>
<dbReference type="Proteomes" id="UP000297318">
    <property type="component" value="Unassembled WGS sequence"/>
</dbReference>
<reference evidence="9 10" key="1">
    <citation type="submission" date="2018-11" db="EMBL/GenBank/DDBJ databases">
        <title>Complete genome sequencing of the Actinobacteria Serinibacter sp. K3-2.</title>
        <authorList>
            <person name="Rakitin A.L."/>
            <person name="Beletsky A.V."/>
            <person name="Mardanov A.V."/>
            <person name="Ravin N.V."/>
            <person name="Gromova A.S."/>
            <person name="Filippova S.N."/>
            <person name="Gal'Chenko V.F."/>
        </authorList>
    </citation>
    <scope>NUCLEOTIDE SEQUENCE [LARGE SCALE GENOMIC DNA]</scope>
    <source>
        <strain evidence="9 10">K3-2</strain>
    </source>
</reference>
<accession>A0A4Z1DZY0</accession>
<dbReference type="RefSeq" id="WP_135849207.1">
    <property type="nucleotide sequence ID" value="NZ_RHPJ01000002.1"/>
</dbReference>
<dbReference type="OrthoDB" id="5101691at2"/>
<feature type="transmembrane region" description="Helical" evidence="7">
    <location>
        <begin position="314"/>
        <end position="333"/>
    </location>
</feature>
<evidence type="ECO:0000256" key="5">
    <source>
        <dbReference type="ARBA" id="ARBA00023136"/>
    </source>
</evidence>
<keyword evidence="5 7" id="KW-0472">Membrane</keyword>
<evidence type="ECO:0000259" key="8">
    <source>
        <dbReference type="Pfam" id="PF02687"/>
    </source>
</evidence>
<comment type="subcellular location">
    <subcellularLocation>
        <location evidence="1">Cell membrane</location>
        <topology evidence="1">Multi-pass membrane protein</topology>
    </subcellularLocation>
</comment>
<sequence length="1066" mass="104981">MREPGPAGRAPRPVALTRARAQWPLLATVTLALVVSGTLAALCALLATAGVAGGLAARWQTTGDAAAVSASVLMRDDAAASGPAALDTLGALVIDAAGDLAGPASTWAVSPLSYLPGRDPRATYLLDADTAADHADLDDGRWPSPGSGAGADPLEVALLRPTADALAVTVGDELVLAPHTGREADGGEGARRAVVVGIVVRDLDAQWSRDLLGGDGTGTVLGRVDAFGPLLVAPGTLLDAGAPVVRGSVRVVPDLARDPARAEGTADRVASLRNRADEVLAEALGEDVRSVTVQSGVGAEVRAGLAEQGVTRSLVLALLLVVVGVAATALAQVGRALATRRHSEGELARARGATRWQVSRGTVGEALAAAVLAAALATALGPLAYGALARAPWWPAATGAGAVGVDAVVLVAVATGTLVPAAAVVLEASRAVAGSRAAPSRPALRVAGEVLLVVLAAVGVVQLRAHAPGVGIDPLLVLAPGAVLAALVVVALRVVPLLARAADGVVHRLRGAVLPVTVWRIARGTVGGAAAAVVGAAATLAFVVPVAATWSQSRVDQAQAAAGADLVIADDAGADTAVEIADAVGSSPAAVIDRPVQLGSRPGSSQLVAIDAVRADEVVLGRLDDGRTWSQVMEPLAGDAWQTTPEVTTPLGVTVTGEAAGVDGYTAEVTLTLVVQAPSGERTLATTDPVPLDGAPHSPAVALDGPLPNGATVPAMLLAVDLTAESLDVPFLGEGATATVAVEMGGAPATSPWVATHRGETQGVGATVEGAAIVATADASVLLDPRARVLLTAFPPPADVPVLASAALASDLGLADGDLLDLRIGAAAVPARVAGVVPYVPGQPGEPTLLADRSAIADAMLVAGESGPVVDDWWVGQPRSDAVERLAAAGLVPSAPQQEQGASAADAATSPLSAPVLAALALLAAGAVVLAWAAVGADATATARAQAIVDARLRALGATRADVRRMALARIVGTTLAAVVAGAVAGTVAALAVAPWIVAGDGGARQVPDVRIVVPVLATLGALALVALGAGVVGAALGSRAGSPSSGASGRSRPSTASLLRSGDAA</sequence>
<evidence type="ECO:0000313" key="9">
    <source>
        <dbReference type="EMBL" id="TGO05156.1"/>
    </source>
</evidence>
<feature type="region of interest" description="Disordered" evidence="6">
    <location>
        <begin position="1041"/>
        <end position="1066"/>
    </location>
</feature>
<comment type="caution">
    <text evidence="9">The sequence shown here is derived from an EMBL/GenBank/DDBJ whole genome shotgun (WGS) entry which is preliminary data.</text>
</comment>
<evidence type="ECO:0000256" key="3">
    <source>
        <dbReference type="ARBA" id="ARBA00022692"/>
    </source>
</evidence>
<dbReference type="EMBL" id="RHPJ01000002">
    <property type="protein sequence ID" value="TGO05156.1"/>
    <property type="molecule type" value="Genomic_DNA"/>
</dbReference>
<proteinExistence type="predicted"/>
<name>A0A4Z1DZY0_9MICO</name>
<keyword evidence="2" id="KW-1003">Cell membrane</keyword>
<gene>
    <name evidence="9" type="ORF">SERN_1160</name>
</gene>
<protein>
    <submittedName>
        <fullName evidence="9">Putative membrane protein</fullName>
    </submittedName>
</protein>
<feature type="transmembrane region" description="Helical" evidence="7">
    <location>
        <begin position="1012"/>
        <end position="1037"/>
    </location>
</feature>
<feature type="transmembrane region" description="Helical" evidence="7">
    <location>
        <begin position="366"/>
        <end position="387"/>
    </location>
</feature>
<evidence type="ECO:0000256" key="4">
    <source>
        <dbReference type="ARBA" id="ARBA00022989"/>
    </source>
</evidence>
<evidence type="ECO:0000313" key="10">
    <source>
        <dbReference type="Proteomes" id="UP000297318"/>
    </source>
</evidence>
<keyword evidence="3 7" id="KW-0812">Transmembrane</keyword>
<feature type="transmembrane region" description="Helical" evidence="7">
    <location>
        <begin position="446"/>
        <end position="465"/>
    </location>
</feature>
<feature type="transmembrane region" description="Helical" evidence="7">
    <location>
        <begin position="529"/>
        <end position="550"/>
    </location>
</feature>
<organism evidence="9 10">
    <name type="scientific">Serinibacter arcticus</name>
    <dbReference type="NCBI Taxonomy" id="1655435"/>
    <lineage>
        <taxon>Bacteria</taxon>
        <taxon>Bacillati</taxon>
        <taxon>Actinomycetota</taxon>
        <taxon>Actinomycetes</taxon>
        <taxon>Micrococcales</taxon>
        <taxon>Beutenbergiaceae</taxon>
        <taxon>Serinibacter</taxon>
    </lineage>
</organism>
<evidence type="ECO:0000256" key="1">
    <source>
        <dbReference type="ARBA" id="ARBA00004651"/>
    </source>
</evidence>
<keyword evidence="4 7" id="KW-1133">Transmembrane helix</keyword>
<dbReference type="InterPro" id="IPR003838">
    <property type="entry name" value="ABC3_permease_C"/>
</dbReference>
<keyword evidence="10" id="KW-1185">Reference proteome</keyword>
<feature type="transmembrane region" description="Helical" evidence="7">
    <location>
        <begin position="477"/>
        <end position="499"/>
    </location>
</feature>
<evidence type="ECO:0000256" key="6">
    <source>
        <dbReference type="SAM" id="MobiDB-lite"/>
    </source>
</evidence>